<keyword evidence="4" id="KW-0812">Transmembrane</keyword>
<dbReference type="Proteomes" id="UP000179786">
    <property type="component" value="Unassembled WGS sequence"/>
</dbReference>
<dbReference type="Gene3D" id="2.40.160.60">
    <property type="entry name" value="Outer membrane protein transport protein (OMPP1/FadL/TodX)"/>
    <property type="match status" value="1"/>
</dbReference>
<keyword evidence="3" id="KW-1134">Transmembrane beta strand</keyword>
<evidence type="ECO:0000256" key="8">
    <source>
        <dbReference type="SAM" id="SignalP"/>
    </source>
</evidence>
<evidence type="ECO:0000256" key="6">
    <source>
        <dbReference type="ARBA" id="ARBA00023136"/>
    </source>
</evidence>
<dbReference type="InterPro" id="IPR005017">
    <property type="entry name" value="OMPP1/FadL/TodX"/>
</dbReference>
<comment type="subcellular location">
    <subcellularLocation>
        <location evidence="1">Cell outer membrane</location>
        <topology evidence="1">Multi-pass membrane protein</topology>
    </subcellularLocation>
</comment>
<dbReference type="STRING" id="1859457.BET10_13480"/>
<evidence type="ECO:0000256" key="4">
    <source>
        <dbReference type="ARBA" id="ARBA00022692"/>
    </source>
</evidence>
<evidence type="ECO:0000256" key="7">
    <source>
        <dbReference type="ARBA" id="ARBA00023237"/>
    </source>
</evidence>
<dbReference type="AlphaFoldDB" id="A0A1S1MV20"/>
<dbReference type="RefSeq" id="WP_070985759.1">
    <property type="nucleotide sequence ID" value="NZ_MKJU01000026.1"/>
</dbReference>
<sequence length="421" mass="45071">MSLFKKTILASSLMCVSSGAFAAAFQLAEQSVSGLGRAYAGEASVADDASVVARNPALMSQFDSAQLSVAAMFVEPDVSLTGTSTNNGMDEALLDESSIAPSAIVPAAYYLQPISNDWFVGVGVYSQFGLATEFAADYAAGQLAGETEIVTVNTNLSAAYKVSPDLTVAFGVNHVYADAKVIRNFGASMLPVPAQTQAVHLEGDDQGYGWNIGLSYQLDQDSRFGFNYRSETKIVFDGEFSNQLPAGAPFYGTAGTSLPGSLELTLPAIAELSGSHQVSEHSALHYSVLWTGWSSFKTLEAQVDGRGVVFSKDENFSNSLRYSVGADHQYNESLKLRVGIAYDESPADPYHMSISIPDTDRLWYSFGAEYQLSKTSSVDLGVSILRGKTQNFVETDNLGQAWGFESKGHATVAGLQYNMSF</sequence>
<dbReference type="GO" id="GO:0015483">
    <property type="term" value="F:long-chain fatty acid transporting porin activity"/>
    <property type="evidence" value="ECO:0007669"/>
    <property type="project" value="TreeGrafter"/>
</dbReference>
<gene>
    <name evidence="9" type="ORF">BET10_13480</name>
</gene>
<accession>A0A1S1MV20</accession>
<comment type="caution">
    <text evidence="9">The sequence shown here is derived from an EMBL/GenBank/DDBJ whole genome shotgun (WGS) entry which is preliminary data.</text>
</comment>
<protein>
    <submittedName>
        <fullName evidence="9">Long-chain fatty acid transporter</fullName>
    </submittedName>
</protein>
<dbReference type="Pfam" id="PF03349">
    <property type="entry name" value="Toluene_X"/>
    <property type="match status" value="1"/>
</dbReference>
<evidence type="ECO:0000256" key="1">
    <source>
        <dbReference type="ARBA" id="ARBA00004571"/>
    </source>
</evidence>
<keyword evidence="7" id="KW-0998">Cell outer membrane</keyword>
<reference evidence="9 10" key="1">
    <citation type="submission" date="2016-09" db="EMBL/GenBank/DDBJ databases">
        <title>Pseudoalteromonas amylolytica sp. nov., isolated from the surface seawater.</title>
        <authorList>
            <person name="Wu Y.-H."/>
            <person name="Cheng H."/>
            <person name="Jin X.-B."/>
            <person name="Wang C.-S."/>
            <person name="Xu X.-W."/>
        </authorList>
    </citation>
    <scope>NUCLEOTIDE SEQUENCE [LARGE SCALE GENOMIC DNA]</scope>
    <source>
        <strain evidence="9 10">JW1</strain>
    </source>
</reference>
<feature type="signal peptide" evidence="8">
    <location>
        <begin position="1"/>
        <end position="22"/>
    </location>
</feature>
<comment type="similarity">
    <text evidence="2">Belongs to the OmpP1/FadL family.</text>
</comment>
<dbReference type="OrthoDB" id="19849at2"/>
<evidence type="ECO:0000313" key="9">
    <source>
        <dbReference type="EMBL" id="OHU90394.1"/>
    </source>
</evidence>
<dbReference type="PANTHER" id="PTHR35093:SF3">
    <property type="entry name" value="LONG-CHAIN FATTY ACID TRANSPORT PROTEIN"/>
    <property type="match status" value="1"/>
</dbReference>
<proteinExistence type="inferred from homology"/>
<evidence type="ECO:0000256" key="3">
    <source>
        <dbReference type="ARBA" id="ARBA00022452"/>
    </source>
</evidence>
<evidence type="ECO:0000313" key="10">
    <source>
        <dbReference type="Proteomes" id="UP000179786"/>
    </source>
</evidence>
<keyword evidence="10" id="KW-1185">Reference proteome</keyword>
<organism evidence="9 10">
    <name type="scientific">Pseudoalteromonas amylolytica</name>
    <dbReference type="NCBI Taxonomy" id="1859457"/>
    <lineage>
        <taxon>Bacteria</taxon>
        <taxon>Pseudomonadati</taxon>
        <taxon>Pseudomonadota</taxon>
        <taxon>Gammaproteobacteria</taxon>
        <taxon>Alteromonadales</taxon>
        <taxon>Pseudoalteromonadaceae</taxon>
        <taxon>Pseudoalteromonas</taxon>
    </lineage>
</organism>
<evidence type="ECO:0000256" key="2">
    <source>
        <dbReference type="ARBA" id="ARBA00008163"/>
    </source>
</evidence>
<dbReference type="GO" id="GO:0009279">
    <property type="term" value="C:cell outer membrane"/>
    <property type="evidence" value="ECO:0007669"/>
    <property type="project" value="UniProtKB-SubCell"/>
</dbReference>
<dbReference type="SUPFAM" id="SSF56935">
    <property type="entry name" value="Porins"/>
    <property type="match status" value="1"/>
</dbReference>
<evidence type="ECO:0000256" key="5">
    <source>
        <dbReference type="ARBA" id="ARBA00022729"/>
    </source>
</evidence>
<keyword evidence="5 8" id="KW-0732">Signal</keyword>
<keyword evidence="6" id="KW-0472">Membrane</keyword>
<dbReference type="EMBL" id="MKJU01000026">
    <property type="protein sequence ID" value="OHU90394.1"/>
    <property type="molecule type" value="Genomic_DNA"/>
</dbReference>
<feature type="chain" id="PRO_5010276596" evidence="8">
    <location>
        <begin position="23"/>
        <end position="421"/>
    </location>
</feature>
<dbReference type="PANTHER" id="PTHR35093">
    <property type="entry name" value="OUTER MEMBRANE PROTEIN NMB0088-RELATED"/>
    <property type="match status" value="1"/>
</dbReference>
<name>A0A1S1MV20_9GAMM</name>